<dbReference type="InterPro" id="IPR020103">
    <property type="entry name" value="PsdUridine_synth_cat_dom_sf"/>
</dbReference>
<dbReference type="CDD" id="cd02570">
    <property type="entry name" value="PseudoU_synth_EcTruA"/>
    <property type="match status" value="1"/>
</dbReference>
<evidence type="ECO:0000313" key="7">
    <source>
        <dbReference type="EMBL" id="UVI29787.1"/>
    </source>
</evidence>
<dbReference type="PANTHER" id="PTHR11142">
    <property type="entry name" value="PSEUDOURIDYLATE SYNTHASE"/>
    <property type="match status" value="1"/>
</dbReference>
<dbReference type="HAMAP" id="MF_00171">
    <property type="entry name" value="TruA"/>
    <property type="match status" value="1"/>
</dbReference>
<evidence type="ECO:0000313" key="8">
    <source>
        <dbReference type="Proteomes" id="UP001057877"/>
    </source>
</evidence>
<dbReference type="PIRSF" id="PIRSF001430">
    <property type="entry name" value="tRNA_psdUrid_synth"/>
    <property type="match status" value="1"/>
</dbReference>
<feature type="active site" description="Nucleophile" evidence="4">
    <location>
        <position position="52"/>
    </location>
</feature>
<dbReference type="Proteomes" id="UP001057877">
    <property type="component" value="Chromosome"/>
</dbReference>
<dbReference type="InterPro" id="IPR020097">
    <property type="entry name" value="PsdUridine_synth_TruA_a/b_dom"/>
</dbReference>
<organism evidence="7 8">
    <name type="scientific">Paenibacillus spongiae</name>
    <dbReference type="NCBI Taxonomy" id="2909671"/>
    <lineage>
        <taxon>Bacteria</taxon>
        <taxon>Bacillati</taxon>
        <taxon>Bacillota</taxon>
        <taxon>Bacilli</taxon>
        <taxon>Bacillales</taxon>
        <taxon>Paenibacillaceae</taxon>
        <taxon>Paenibacillus</taxon>
    </lineage>
</organism>
<evidence type="ECO:0000256" key="3">
    <source>
        <dbReference type="ARBA" id="ARBA00023235"/>
    </source>
</evidence>
<keyword evidence="8" id="KW-1185">Reference proteome</keyword>
<feature type="binding site" evidence="4">
    <location>
        <position position="110"/>
    </location>
    <ligand>
        <name>substrate</name>
    </ligand>
</feature>
<proteinExistence type="inferred from homology"/>
<dbReference type="RefSeq" id="WP_258385874.1">
    <property type="nucleotide sequence ID" value="NZ_CP091430.1"/>
</dbReference>
<comment type="caution">
    <text evidence="4">Lacks conserved residue(s) required for the propagation of feature annotation.</text>
</comment>
<gene>
    <name evidence="4 7" type="primary">truA</name>
    <name evidence="7" type="ORF">L1F29_31100</name>
</gene>
<evidence type="ECO:0000256" key="1">
    <source>
        <dbReference type="ARBA" id="ARBA00009375"/>
    </source>
</evidence>
<evidence type="ECO:0000256" key="4">
    <source>
        <dbReference type="HAMAP-Rule" id="MF_00171"/>
    </source>
</evidence>
<dbReference type="InterPro" id="IPR001406">
    <property type="entry name" value="PsdUridine_synth_TruA"/>
</dbReference>
<comment type="catalytic activity">
    <reaction evidence="4 5">
        <text>uridine(38/39/40) in tRNA = pseudouridine(38/39/40) in tRNA</text>
        <dbReference type="Rhea" id="RHEA:22376"/>
        <dbReference type="Rhea" id="RHEA-COMP:10085"/>
        <dbReference type="Rhea" id="RHEA-COMP:10087"/>
        <dbReference type="ChEBI" id="CHEBI:65314"/>
        <dbReference type="ChEBI" id="CHEBI:65315"/>
        <dbReference type="EC" id="5.4.99.12"/>
    </reaction>
</comment>
<sequence>MKNIRMIVSYDGTSYNGFQTQPSGNTIQDVLESAIRALSNEDIRIIGSGRTDAGVHARGQVINFQTNSRIPAERWTYAINARMPEDIVVIHSDEVPPEFHSRHSAKRKTYQYTIDTNQYPDVFHRRYRVHHYAPLHVPAMREALNALVGEHDYTSFASPQSTQPSHVRTIYEARLADGDGRLDIFVTGNGFLYNMVRIIAGTAIWVGEGKMKAQDIPSILVQKDRTKAGPTAPPQGLTLLQVEYPE</sequence>
<comment type="function">
    <text evidence="4">Formation of pseudouridine at positions 38, 39 and 40 in the anticodon stem and loop of transfer RNAs.</text>
</comment>
<comment type="similarity">
    <text evidence="1 4 5">Belongs to the tRNA pseudouridine synthase TruA family.</text>
</comment>
<evidence type="ECO:0000256" key="5">
    <source>
        <dbReference type="RuleBase" id="RU003792"/>
    </source>
</evidence>
<dbReference type="InterPro" id="IPR020095">
    <property type="entry name" value="PsdUridine_synth_TruA_C"/>
</dbReference>
<dbReference type="GO" id="GO:0160147">
    <property type="term" value="F:tRNA pseudouridine(38-40) synthase activity"/>
    <property type="evidence" value="ECO:0007669"/>
    <property type="project" value="UniProtKB-EC"/>
</dbReference>
<evidence type="ECO:0000256" key="2">
    <source>
        <dbReference type="ARBA" id="ARBA00022694"/>
    </source>
</evidence>
<dbReference type="Gene3D" id="3.30.70.660">
    <property type="entry name" value="Pseudouridine synthase I, catalytic domain, C-terminal subdomain"/>
    <property type="match status" value="1"/>
</dbReference>
<dbReference type="SUPFAM" id="SSF55120">
    <property type="entry name" value="Pseudouridine synthase"/>
    <property type="match status" value="1"/>
</dbReference>
<dbReference type="NCBIfam" id="TIGR00071">
    <property type="entry name" value="hisT_truA"/>
    <property type="match status" value="1"/>
</dbReference>
<reference evidence="7" key="1">
    <citation type="submission" date="2022-01" db="EMBL/GenBank/DDBJ databases">
        <title>Paenibacillus spongiae sp. nov., isolated from marine sponge.</title>
        <authorList>
            <person name="Li Z."/>
            <person name="Zhang M."/>
        </authorList>
    </citation>
    <scope>NUCLEOTIDE SEQUENCE</scope>
    <source>
        <strain evidence="7">PHS-Z3</strain>
    </source>
</reference>
<dbReference type="Gene3D" id="3.30.70.580">
    <property type="entry name" value="Pseudouridine synthase I, catalytic domain, N-terminal subdomain"/>
    <property type="match status" value="1"/>
</dbReference>
<comment type="subunit">
    <text evidence="4">Homodimer.</text>
</comment>
<evidence type="ECO:0000259" key="6">
    <source>
        <dbReference type="Pfam" id="PF01416"/>
    </source>
</evidence>
<accession>A0ABY5SAD9</accession>
<dbReference type="Pfam" id="PF01416">
    <property type="entry name" value="PseudoU_synth_1"/>
    <property type="match status" value="2"/>
</dbReference>
<name>A0ABY5SAD9_9BACL</name>
<dbReference type="EC" id="5.4.99.12" evidence="4"/>
<protein>
    <recommendedName>
        <fullName evidence="4">tRNA pseudouridine synthase A</fullName>
        <ecNumber evidence="4">5.4.99.12</ecNumber>
    </recommendedName>
    <alternativeName>
        <fullName evidence="4">tRNA pseudouridine(38-40) synthase</fullName>
    </alternativeName>
    <alternativeName>
        <fullName evidence="4">tRNA pseudouridylate synthase I</fullName>
    </alternativeName>
    <alternativeName>
        <fullName evidence="4">tRNA-uridine isomerase I</fullName>
    </alternativeName>
</protein>
<dbReference type="EMBL" id="CP091430">
    <property type="protein sequence ID" value="UVI29787.1"/>
    <property type="molecule type" value="Genomic_DNA"/>
</dbReference>
<keyword evidence="2 4" id="KW-0819">tRNA processing</keyword>
<feature type="domain" description="Pseudouridine synthase I TruA alpha/beta" evidence="6">
    <location>
        <begin position="7"/>
        <end position="102"/>
    </location>
</feature>
<dbReference type="PANTHER" id="PTHR11142:SF0">
    <property type="entry name" value="TRNA PSEUDOURIDINE SYNTHASE-LIKE 1"/>
    <property type="match status" value="1"/>
</dbReference>
<dbReference type="InterPro" id="IPR020094">
    <property type="entry name" value="TruA/RsuA/RluB/E/F_N"/>
</dbReference>
<feature type="domain" description="Pseudouridine synthase I TruA alpha/beta" evidence="6">
    <location>
        <begin position="143"/>
        <end position="245"/>
    </location>
</feature>
<keyword evidence="3 4" id="KW-0413">Isomerase</keyword>